<accession>A0A1A0H5N0</accession>
<feature type="compositionally biased region" description="Low complexity" evidence="1">
    <location>
        <begin position="72"/>
        <end position="87"/>
    </location>
</feature>
<dbReference type="GeneID" id="30031098"/>
<reference evidence="2 3" key="1">
    <citation type="submission" date="2016-05" db="EMBL/GenBank/DDBJ databases">
        <title>Comparative genomics of biotechnologically important yeasts.</title>
        <authorList>
            <consortium name="DOE Joint Genome Institute"/>
            <person name="Riley R."/>
            <person name="Haridas S."/>
            <person name="Wolfe K.H."/>
            <person name="Lopes M.R."/>
            <person name="Hittinger C.T."/>
            <person name="Goker M."/>
            <person name="Salamov A."/>
            <person name="Wisecaver J."/>
            <person name="Long T.M."/>
            <person name="Aerts A.L."/>
            <person name="Barry K."/>
            <person name="Choi C."/>
            <person name="Clum A."/>
            <person name="Coughlan A.Y."/>
            <person name="Deshpande S."/>
            <person name="Douglass A.P."/>
            <person name="Hanson S.J."/>
            <person name="Klenk H.-P."/>
            <person name="LaButti K."/>
            <person name="Lapidus A."/>
            <person name="Lindquist E."/>
            <person name="Lipzen A."/>
            <person name="Meier-kolthoff J.P."/>
            <person name="Ohm R.A."/>
            <person name="Otillar R.P."/>
            <person name="Pangilinan J."/>
            <person name="Peng Y."/>
            <person name="Rokas A."/>
            <person name="Rosa C.A."/>
            <person name="Scheuner C."/>
            <person name="Sibirny A.A."/>
            <person name="Slot J.C."/>
            <person name="Stielow J.B."/>
            <person name="Sun H."/>
            <person name="Kurtzman C.P."/>
            <person name="Blackwell M."/>
            <person name="Grigoriev I.V."/>
            <person name="Jeffries T.W."/>
        </authorList>
    </citation>
    <scope>NUCLEOTIDE SEQUENCE [LARGE SCALE GENOMIC DNA]</scope>
    <source>
        <strain evidence="2 3">NRRL YB-4993</strain>
    </source>
</reference>
<dbReference type="OrthoDB" id="4026735at2759"/>
<keyword evidence="3" id="KW-1185">Reference proteome</keyword>
<gene>
    <name evidence="2" type="ORF">METBIDRAFT_47082</name>
</gene>
<dbReference type="Proteomes" id="UP000092555">
    <property type="component" value="Unassembled WGS sequence"/>
</dbReference>
<feature type="compositionally biased region" description="Polar residues" evidence="1">
    <location>
        <begin position="116"/>
        <end position="131"/>
    </location>
</feature>
<protein>
    <submittedName>
        <fullName evidence="2">Uncharacterized protein</fullName>
    </submittedName>
</protein>
<evidence type="ECO:0000256" key="1">
    <source>
        <dbReference type="SAM" id="MobiDB-lite"/>
    </source>
</evidence>
<dbReference type="STRING" id="869754.A0A1A0H5N0"/>
<feature type="compositionally biased region" description="Basic residues" evidence="1">
    <location>
        <begin position="167"/>
        <end position="179"/>
    </location>
</feature>
<feature type="compositionally biased region" description="Polar residues" evidence="1">
    <location>
        <begin position="154"/>
        <end position="163"/>
    </location>
</feature>
<feature type="compositionally biased region" description="Polar residues" evidence="1">
    <location>
        <begin position="1"/>
        <end position="53"/>
    </location>
</feature>
<dbReference type="EMBL" id="LXTC01000007">
    <property type="protein sequence ID" value="OBA19207.1"/>
    <property type="molecule type" value="Genomic_DNA"/>
</dbReference>
<evidence type="ECO:0000313" key="3">
    <source>
        <dbReference type="Proteomes" id="UP000092555"/>
    </source>
</evidence>
<feature type="compositionally biased region" description="Acidic residues" evidence="1">
    <location>
        <begin position="55"/>
        <end position="66"/>
    </location>
</feature>
<evidence type="ECO:0000313" key="2">
    <source>
        <dbReference type="EMBL" id="OBA19207.1"/>
    </source>
</evidence>
<comment type="caution">
    <text evidence="2">The sequence shown here is derived from an EMBL/GenBank/DDBJ whole genome shotgun (WGS) entry which is preliminary data.</text>
</comment>
<feature type="non-terminal residue" evidence="2">
    <location>
        <position position="189"/>
    </location>
</feature>
<dbReference type="RefSeq" id="XP_018709739.1">
    <property type="nucleotide sequence ID" value="XM_018858122.1"/>
</dbReference>
<name>A0A1A0H5N0_9ASCO</name>
<proteinExistence type="predicted"/>
<organism evidence="2 3">
    <name type="scientific">Metschnikowia bicuspidata var. bicuspidata NRRL YB-4993</name>
    <dbReference type="NCBI Taxonomy" id="869754"/>
    <lineage>
        <taxon>Eukaryota</taxon>
        <taxon>Fungi</taxon>
        <taxon>Dikarya</taxon>
        <taxon>Ascomycota</taxon>
        <taxon>Saccharomycotina</taxon>
        <taxon>Pichiomycetes</taxon>
        <taxon>Metschnikowiaceae</taxon>
        <taxon>Metschnikowia</taxon>
    </lineage>
</organism>
<sequence>MSISYANVAANPQQGTKNDSVEESLNVSASAPESPKLASSASQVAEPSSTPLNEDSPDTVSEEVPSETDSSVPAATPAPKAKKVLTPAPVPSKAVWGATGSVKVSHVDEHKWPTPDQVSVFEQSQQTSSKPAQPKDIKASKWVPINAKVVLPSPRSSQNSGAGNQQKNKRKNKNTRKNKSASAPGFDDS</sequence>
<dbReference type="AlphaFoldDB" id="A0A1A0H5N0"/>
<feature type="region of interest" description="Disordered" evidence="1">
    <location>
        <begin position="1"/>
        <end position="189"/>
    </location>
</feature>